<evidence type="ECO:0000313" key="5">
    <source>
        <dbReference type="Proteomes" id="UP000824782"/>
    </source>
</evidence>
<reference evidence="4" key="1">
    <citation type="thesis" date="2020" institute="ProQuest LLC" country="789 East Eisenhower Parkway, Ann Arbor, MI, USA">
        <title>Comparative Genomics and Chromosome Evolution.</title>
        <authorList>
            <person name="Mudd A.B."/>
        </authorList>
    </citation>
    <scope>NUCLEOTIDE SEQUENCE</scope>
    <source>
        <strain evidence="4">237g6f4</strain>
        <tissue evidence="4">Blood</tissue>
    </source>
</reference>
<evidence type="ECO:0000259" key="3">
    <source>
        <dbReference type="PROSITE" id="PS50212"/>
    </source>
</evidence>
<sequence>MAKLKGNLPLLMESMPQTPIFPSMLGSACSGQVQPEMGEQCGDPVFQDGCLVSGSLEALIERLVPTLDYYPDRTYIFTFLLSARVFIHPHEILAKVGQICIKQKQQLEAGTEADKHHMDPSSNFCNYRTALQGATQRSQSANSSREKIVIPVFNLFIKDIFFLHKIHANRLPNGHINFKKFMEISRQIHDFLTWKQVECPFEKDKKIHTYLLTSPIYTEEALFVASFENEGPDNHMEKDSWKTLRSTLLNRA</sequence>
<dbReference type="Proteomes" id="UP000824782">
    <property type="component" value="Unassembled WGS sequence"/>
</dbReference>
<dbReference type="PROSITE" id="PS50212">
    <property type="entry name" value="RASGEF_NTER"/>
    <property type="match status" value="1"/>
</dbReference>
<dbReference type="InterPro" id="IPR000651">
    <property type="entry name" value="Ras-like_Gua-exchang_fac_N"/>
</dbReference>
<protein>
    <recommendedName>
        <fullName evidence="3">N-terminal Ras-GEF domain-containing protein</fullName>
    </recommendedName>
</protein>
<dbReference type="PANTHER" id="PTHR23113">
    <property type="entry name" value="GUANINE NUCLEOTIDE EXCHANGE FACTOR"/>
    <property type="match status" value="1"/>
</dbReference>
<dbReference type="InterPro" id="IPR008937">
    <property type="entry name" value="Ras-like_GEF"/>
</dbReference>
<dbReference type="GO" id="GO:0005085">
    <property type="term" value="F:guanyl-nucleotide exchange factor activity"/>
    <property type="evidence" value="ECO:0007669"/>
    <property type="project" value="UniProtKB-KW"/>
</dbReference>
<dbReference type="EMBL" id="WNYA01000011">
    <property type="protein sequence ID" value="KAG8552547.1"/>
    <property type="molecule type" value="Genomic_DNA"/>
</dbReference>
<evidence type="ECO:0000313" key="4">
    <source>
        <dbReference type="EMBL" id="KAG8552547.1"/>
    </source>
</evidence>
<dbReference type="InterPro" id="IPR023578">
    <property type="entry name" value="Ras_GEF_dom_sf"/>
</dbReference>
<proteinExistence type="predicted"/>
<dbReference type="GO" id="GO:0005886">
    <property type="term" value="C:plasma membrane"/>
    <property type="evidence" value="ECO:0007669"/>
    <property type="project" value="TreeGrafter"/>
</dbReference>
<dbReference type="InterPro" id="IPR036964">
    <property type="entry name" value="RASGEF_cat_dom_sf"/>
</dbReference>
<feature type="domain" description="N-terminal Ras-GEF" evidence="3">
    <location>
        <begin position="47"/>
        <end position="186"/>
    </location>
</feature>
<dbReference type="GO" id="GO:0007265">
    <property type="term" value="P:Ras protein signal transduction"/>
    <property type="evidence" value="ECO:0007669"/>
    <property type="project" value="TreeGrafter"/>
</dbReference>
<dbReference type="CDD" id="cd06224">
    <property type="entry name" value="REM"/>
    <property type="match status" value="1"/>
</dbReference>
<gene>
    <name evidence="4" type="ORF">GDO81_004573</name>
</gene>
<dbReference type="PROSITE" id="PS51257">
    <property type="entry name" value="PROKAR_LIPOPROTEIN"/>
    <property type="match status" value="1"/>
</dbReference>
<organism evidence="4 5">
    <name type="scientific">Engystomops pustulosus</name>
    <name type="common">Tungara frog</name>
    <name type="synonym">Physalaemus pustulosus</name>
    <dbReference type="NCBI Taxonomy" id="76066"/>
    <lineage>
        <taxon>Eukaryota</taxon>
        <taxon>Metazoa</taxon>
        <taxon>Chordata</taxon>
        <taxon>Craniata</taxon>
        <taxon>Vertebrata</taxon>
        <taxon>Euteleostomi</taxon>
        <taxon>Amphibia</taxon>
        <taxon>Batrachia</taxon>
        <taxon>Anura</taxon>
        <taxon>Neobatrachia</taxon>
        <taxon>Hyloidea</taxon>
        <taxon>Leptodactylidae</taxon>
        <taxon>Leiuperinae</taxon>
        <taxon>Engystomops</taxon>
    </lineage>
</organism>
<comment type="caution">
    <text evidence="4">The sequence shown here is derived from an EMBL/GenBank/DDBJ whole genome shotgun (WGS) entry which is preliminary data.</text>
</comment>
<dbReference type="SUPFAM" id="SSF48366">
    <property type="entry name" value="Ras GEF"/>
    <property type="match status" value="2"/>
</dbReference>
<evidence type="ECO:0000256" key="1">
    <source>
        <dbReference type="ARBA" id="ARBA00022658"/>
    </source>
</evidence>
<accession>A0AAV6ZU31</accession>
<keyword evidence="5" id="KW-1185">Reference proteome</keyword>
<name>A0AAV6ZU31_ENGPU</name>
<keyword evidence="1 2" id="KW-0344">Guanine-nucleotide releasing factor</keyword>
<dbReference type="PANTHER" id="PTHR23113:SF172">
    <property type="entry name" value="RAS-GEF DOMAIN-CONTAINING FAMILY MEMBER 1A"/>
    <property type="match status" value="1"/>
</dbReference>
<dbReference type="Pfam" id="PF00618">
    <property type="entry name" value="RasGEF_N"/>
    <property type="match status" value="1"/>
</dbReference>
<evidence type="ECO:0000256" key="2">
    <source>
        <dbReference type="PROSITE-ProRule" id="PRU00135"/>
    </source>
</evidence>
<dbReference type="AlphaFoldDB" id="A0AAV6ZU31"/>
<dbReference type="Gene3D" id="1.10.840.10">
    <property type="entry name" value="Ras guanine-nucleotide exchange factors catalytic domain"/>
    <property type="match status" value="1"/>
</dbReference>